<accession>A0AAV5CY81</accession>
<keyword evidence="4" id="KW-1185">Reference proteome</keyword>
<dbReference type="AlphaFoldDB" id="A0AAV5CY81"/>
<feature type="coiled-coil region" evidence="1">
    <location>
        <begin position="485"/>
        <end position="561"/>
    </location>
</feature>
<reference evidence="3" key="2">
    <citation type="submission" date="2021-12" db="EMBL/GenBank/DDBJ databases">
        <title>Resequencing data analysis of finger millet.</title>
        <authorList>
            <person name="Hatakeyama M."/>
            <person name="Aluri S."/>
            <person name="Balachadran M.T."/>
            <person name="Sivarajan S.R."/>
            <person name="Poveda L."/>
            <person name="Shimizu-Inatsugi R."/>
            <person name="Schlapbach R."/>
            <person name="Sreeman S.M."/>
            <person name="Shimizu K.K."/>
        </authorList>
    </citation>
    <scope>NUCLEOTIDE SEQUENCE</scope>
</reference>
<comment type="caution">
    <text evidence="3">The sequence shown here is derived from an EMBL/GenBank/DDBJ whole genome shotgun (WGS) entry which is preliminary data.</text>
</comment>
<feature type="compositionally biased region" description="Basic and acidic residues" evidence="2">
    <location>
        <begin position="185"/>
        <end position="194"/>
    </location>
</feature>
<sequence>MHILWGGHGNGFSSGTASVTDYFRMLYNGLVSEHIIWFAYMDSEDLFENPFFFNFESITSDDTSRENFSIVISPGILPVGFFGGKGQPSSYEFYYPSASARQLCMGQLPIKPSLADLVKTRGEVTSGVERDRLKNLIPTPISPDLSTWQLISFTTKPYRQWWSEWSKHLFNMPATVYCKKFDPSFESPEPEKESPVPTKGPTGVKIDYDRPHKVSRIGFKTPSIQDILKGRAEKLVKIITQKWKLLSSKTGQKMKAAKVTTSSSALLVQADTVQPSTDENIPMPIDARPICREFPPVPGETPMVEVLSDSSASLADPQDPPIANPIPSAPTSPIAEETVQADQQPVADPISSATVEETNQPELSMPVPIPSHADEIRFKMAQDTPDNSLFSFHVEYEEEDDASSSQTIPALSEESKEKLQAMLNFLDQDIGQLVQNAEPVRQLLLALKGHLTSEAEEAIIPAAYIEGRQFQVLKAKQRIADRLQQEQLSKEKASYEAQVADIRNRIDLLNSSRSLIVNEIDRLKAKRAALMKELGEIGNAIAEEEEKLLNLPETIANLEAEKNTHAREAYRLHKRMKPIPGTADADAQEIADVDQIRLRAMDAIRSLLGV</sequence>
<feature type="region of interest" description="Disordered" evidence="2">
    <location>
        <begin position="309"/>
        <end position="332"/>
    </location>
</feature>
<keyword evidence="1" id="KW-0175">Coiled coil</keyword>
<organism evidence="3 4">
    <name type="scientific">Eleusine coracana subsp. coracana</name>
    <dbReference type="NCBI Taxonomy" id="191504"/>
    <lineage>
        <taxon>Eukaryota</taxon>
        <taxon>Viridiplantae</taxon>
        <taxon>Streptophyta</taxon>
        <taxon>Embryophyta</taxon>
        <taxon>Tracheophyta</taxon>
        <taxon>Spermatophyta</taxon>
        <taxon>Magnoliopsida</taxon>
        <taxon>Liliopsida</taxon>
        <taxon>Poales</taxon>
        <taxon>Poaceae</taxon>
        <taxon>PACMAD clade</taxon>
        <taxon>Chloridoideae</taxon>
        <taxon>Cynodonteae</taxon>
        <taxon>Eleusininae</taxon>
        <taxon>Eleusine</taxon>
    </lineage>
</organism>
<evidence type="ECO:0000313" key="3">
    <source>
        <dbReference type="EMBL" id="GJN03339.1"/>
    </source>
</evidence>
<reference evidence="3" key="1">
    <citation type="journal article" date="2018" name="DNA Res.">
        <title>Multiple hybrid de novo genome assembly of finger millet, an orphan allotetraploid crop.</title>
        <authorList>
            <person name="Hatakeyama M."/>
            <person name="Aluri S."/>
            <person name="Balachadran M.T."/>
            <person name="Sivarajan S.R."/>
            <person name="Patrignani A."/>
            <person name="Gruter S."/>
            <person name="Poveda L."/>
            <person name="Shimizu-Inatsugi R."/>
            <person name="Baeten J."/>
            <person name="Francoijs K.J."/>
            <person name="Nataraja K.N."/>
            <person name="Reddy Y.A.N."/>
            <person name="Phadnis S."/>
            <person name="Ravikumar R.L."/>
            <person name="Schlapbach R."/>
            <person name="Sreeman S.M."/>
            <person name="Shimizu K.K."/>
        </authorList>
    </citation>
    <scope>NUCLEOTIDE SEQUENCE</scope>
</reference>
<evidence type="ECO:0000256" key="1">
    <source>
        <dbReference type="SAM" id="Coils"/>
    </source>
</evidence>
<feature type="region of interest" description="Disordered" evidence="2">
    <location>
        <begin position="185"/>
        <end position="207"/>
    </location>
</feature>
<evidence type="ECO:0000256" key="2">
    <source>
        <dbReference type="SAM" id="MobiDB-lite"/>
    </source>
</evidence>
<evidence type="ECO:0000313" key="4">
    <source>
        <dbReference type="Proteomes" id="UP001054889"/>
    </source>
</evidence>
<protein>
    <recommendedName>
        <fullName evidence="5">Aminotransferase-like protein</fullName>
    </recommendedName>
</protein>
<evidence type="ECO:0008006" key="5">
    <source>
        <dbReference type="Google" id="ProtNLM"/>
    </source>
</evidence>
<dbReference type="EMBL" id="BQKI01000010">
    <property type="protein sequence ID" value="GJN03339.1"/>
    <property type="molecule type" value="Genomic_DNA"/>
</dbReference>
<name>A0AAV5CY81_ELECO</name>
<dbReference type="Proteomes" id="UP001054889">
    <property type="component" value="Unassembled WGS sequence"/>
</dbReference>
<feature type="compositionally biased region" description="Pro residues" evidence="2">
    <location>
        <begin position="318"/>
        <end position="330"/>
    </location>
</feature>
<gene>
    <name evidence="3" type="primary">ga20772</name>
    <name evidence="3" type="ORF">PR202_ga20772</name>
</gene>
<proteinExistence type="predicted"/>